<dbReference type="AlphaFoldDB" id="A0AAD9DEY3"/>
<accession>A0AAD9DEY3</accession>
<comment type="subcellular location">
    <subcellularLocation>
        <location evidence="1">Plastid</location>
        <location evidence="1">Chloroplast</location>
    </subcellularLocation>
</comment>
<reference evidence="4" key="1">
    <citation type="submission" date="2023-06" db="EMBL/GenBank/DDBJ databases">
        <title>Survivors Of The Sea: Transcriptome response of Skeletonema marinoi to long-term dormancy.</title>
        <authorList>
            <person name="Pinder M.I.M."/>
            <person name="Kourtchenko O."/>
            <person name="Robertson E.K."/>
            <person name="Larsson T."/>
            <person name="Maumus F."/>
            <person name="Osuna-Cruz C.M."/>
            <person name="Vancaester E."/>
            <person name="Stenow R."/>
            <person name="Vandepoele K."/>
            <person name="Ploug H."/>
            <person name="Bruchert V."/>
            <person name="Godhe A."/>
            <person name="Topel M."/>
        </authorList>
    </citation>
    <scope>NUCLEOTIDE SEQUENCE</scope>
    <source>
        <strain evidence="4">R05AC</strain>
    </source>
</reference>
<dbReference type="Pfam" id="PF01812">
    <property type="entry name" value="5-FTHF_cyc-lig"/>
    <property type="match status" value="1"/>
</dbReference>
<feature type="region of interest" description="Disordered" evidence="2">
    <location>
        <begin position="283"/>
        <end position="304"/>
    </location>
</feature>
<feature type="region of interest" description="Disordered" evidence="2">
    <location>
        <begin position="501"/>
        <end position="532"/>
    </location>
</feature>
<dbReference type="InterPro" id="IPR037171">
    <property type="entry name" value="NagB/RpiA_transferase-like"/>
</dbReference>
<dbReference type="Gene3D" id="3.40.50.10420">
    <property type="entry name" value="NagB/RpiA/CoA transferase-like"/>
    <property type="match status" value="1"/>
</dbReference>
<dbReference type="Gene3D" id="2.30.30.240">
    <property type="entry name" value="PRC-barrel domain"/>
    <property type="match status" value="1"/>
</dbReference>
<dbReference type="InterPro" id="IPR011961">
    <property type="entry name" value="RimM"/>
</dbReference>
<dbReference type="InterPro" id="IPR002698">
    <property type="entry name" value="FTHF_cligase"/>
</dbReference>
<dbReference type="InterPro" id="IPR009000">
    <property type="entry name" value="Transl_B-barrel_sf"/>
</dbReference>
<dbReference type="Proteomes" id="UP001224775">
    <property type="component" value="Unassembled WGS sequence"/>
</dbReference>
<organism evidence="4 5">
    <name type="scientific">Skeletonema marinoi</name>
    <dbReference type="NCBI Taxonomy" id="267567"/>
    <lineage>
        <taxon>Eukaryota</taxon>
        <taxon>Sar</taxon>
        <taxon>Stramenopiles</taxon>
        <taxon>Ochrophyta</taxon>
        <taxon>Bacillariophyta</taxon>
        <taxon>Coscinodiscophyceae</taxon>
        <taxon>Thalassiosirophycidae</taxon>
        <taxon>Thalassiosirales</taxon>
        <taxon>Skeletonemataceae</taxon>
        <taxon>Skeletonema</taxon>
        <taxon>Skeletonema marinoi-dohrnii complex</taxon>
    </lineage>
</organism>
<proteinExistence type="inferred from homology"/>
<name>A0AAD9DEY3_9STRA</name>
<gene>
    <name evidence="4" type="ORF">QTG54_005824</name>
</gene>
<dbReference type="GO" id="GO:0005840">
    <property type="term" value="C:ribosome"/>
    <property type="evidence" value="ECO:0007669"/>
    <property type="project" value="InterPro"/>
</dbReference>
<dbReference type="EC" id="6.3.3.2" evidence="4"/>
<dbReference type="EMBL" id="JATAAI010000009">
    <property type="protein sequence ID" value="KAK1743203.1"/>
    <property type="molecule type" value="Genomic_DNA"/>
</dbReference>
<evidence type="ECO:0000313" key="5">
    <source>
        <dbReference type="Proteomes" id="UP001224775"/>
    </source>
</evidence>
<comment type="caution">
    <text evidence="4">The sequence shown here is derived from an EMBL/GenBank/DDBJ whole genome shotgun (WGS) entry which is preliminary data.</text>
</comment>
<evidence type="ECO:0000259" key="3">
    <source>
        <dbReference type="Pfam" id="PF01782"/>
    </source>
</evidence>
<feature type="compositionally biased region" description="Basic and acidic residues" evidence="2">
    <location>
        <begin position="515"/>
        <end position="526"/>
    </location>
</feature>
<feature type="compositionally biased region" description="Polar residues" evidence="2">
    <location>
        <begin position="294"/>
        <end position="304"/>
    </location>
</feature>
<dbReference type="SUPFAM" id="SSF50447">
    <property type="entry name" value="Translation proteins"/>
    <property type="match status" value="1"/>
</dbReference>
<keyword evidence="5" id="KW-1185">Reference proteome</keyword>
<dbReference type="PANTHER" id="PTHR13017:SF0">
    <property type="entry name" value="METHENYLTETRAHYDROFOLATE SYNTHASE DOMAIN-CONTAINING PROTEIN"/>
    <property type="match status" value="1"/>
</dbReference>
<dbReference type="InterPro" id="IPR036976">
    <property type="entry name" value="RimM_N_sf"/>
</dbReference>
<protein>
    <submittedName>
        <fullName evidence="4">5-formyltetrahydrofolate cyclo-ligase</fullName>
        <ecNumber evidence="4">6.3.3.2</ecNumber>
    </submittedName>
</protein>
<keyword evidence="4" id="KW-0436">Ligase</keyword>
<dbReference type="InterPro" id="IPR024185">
    <property type="entry name" value="FTHF_cligase-like_sf"/>
</dbReference>
<sequence>MMHHQLTVAFAAAAVAAIFLLPITSSAFTASLPRSRSRLSSRLADASSPPSFDEKAFETDRLAKDAQAMNEMSEVATQEFAKLRTPWKWRIRKCVWDYLEEKNIAQFPRPVHHRIPNFMGADEAAENLASLPEFQAANMVKVNPDTPQRRVRHLVLENDKTLLTPQPRLRTGFFQTLKHSTDAIPSHTPIESLTSSKGAAKYGTPITLYEKYTVDLVVVGSTAVCPKTGARVGKGEGFAELEWGILSQQGNLDATKVLVVTTVHDSQVFDGGVEEPWKSLMEQQEKDGVDDDGTNSQTPFGSLTQHDVPVDIIVTPTQIIRVPDETKLPKPSGVYWDLLSPQKLAQIRVLQDLKKRTEENLGESLPSGPDEVLPPTASRNRKGRGGGGRGGRGRGRGGGRGRSSGRGNSKEQFRFGSKITSSIPRASIVSSLSAKPKKKNKYANFSKADTLSMDPFEAMLTESRDKLKELHEEKSKKSKRNKQRQEITSLEAIDELLASDDGSIIDKESEEDMTIEEKRERNKRSFPDTQTIDPYDPTTYGYIELGTIIGAHGVHGWMKLTATTDFGEHRLCEPGTRHIKPANRRSPREVELVEGRPIRSETATTGTDTKPMYLIRLASVEDREEALKMRGYVLYSLTEEKVDEYLEEDEYIVSDLVGLNVFLDESCSDQSSGSFEDMFVGNIRGVVLGSEMCAVPGLGQDLLEIALPSSHGGQSENLVLVPFVPEIVCNVDLDGKMVMITPPNGLLDLSYRREEKVRIKGLLPASIMKR</sequence>
<dbReference type="Gene3D" id="2.40.30.60">
    <property type="entry name" value="RimM"/>
    <property type="match status" value="1"/>
</dbReference>
<dbReference type="GO" id="GO:0006364">
    <property type="term" value="P:rRNA processing"/>
    <property type="evidence" value="ECO:0007669"/>
    <property type="project" value="InterPro"/>
</dbReference>
<dbReference type="GO" id="GO:0030272">
    <property type="term" value="F:5-formyltetrahydrofolate cyclo-ligase activity"/>
    <property type="evidence" value="ECO:0007669"/>
    <property type="project" value="UniProtKB-EC"/>
</dbReference>
<evidence type="ECO:0000313" key="4">
    <source>
        <dbReference type="EMBL" id="KAK1743203.1"/>
    </source>
</evidence>
<evidence type="ECO:0000256" key="1">
    <source>
        <dbReference type="ARBA" id="ARBA00004229"/>
    </source>
</evidence>
<dbReference type="GO" id="GO:0043022">
    <property type="term" value="F:ribosome binding"/>
    <property type="evidence" value="ECO:0007669"/>
    <property type="project" value="InterPro"/>
</dbReference>
<dbReference type="SUPFAM" id="SSF100950">
    <property type="entry name" value="NagB/RpiA/CoA transferase-like"/>
    <property type="match status" value="1"/>
</dbReference>
<feature type="domain" description="RimM N-terminal" evidence="3">
    <location>
        <begin position="545"/>
        <end position="636"/>
    </location>
</feature>
<dbReference type="HAMAP" id="MF_00014">
    <property type="entry name" value="Ribosome_mat_RimM"/>
    <property type="match status" value="1"/>
</dbReference>
<feature type="region of interest" description="Disordered" evidence="2">
    <location>
        <begin position="358"/>
        <end position="419"/>
    </location>
</feature>
<dbReference type="PANTHER" id="PTHR13017">
    <property type="entry name" value="5-FORMYLTETRAHYDROFOLATE CYCLO-LIGASE-RELATED"/>
    <property type="match status" value="1"/>
</dbReference>
<evidence type="ECO:0000256" key="2">
    <source>
        <dbReference type="SAM" id="MobiDB-lite"/>
    </source>
</evidence>
<dbReference type="GO" id="GO:0009507">
    <property type="term" value="C:chloroplast"/>
    <property type="evidence" value="ECO:0007669"/>
    <property type="project" value="UniProtKB-SubCell"/>
</dbReference>
<dbReference type="Pfam" id="PF01782">
    <property type="entry name" value="RimM"/>
    <property type="match status" value="1"/>
</dbReference>
<dbReference type="InterPro" id="IPR002676">
    <property type="entry name" value="RimM_N"/>
</dbReference>